<dbReference type="InterPro" id="IPR023860">
    <property type="entry name" value="FeFe-hyd_TM1266"/>
</dbReference>
<name>A0AAE3EAP4_9FIRM</name>
<dbReference type="NCBIfam" id="TIGR03959">
    <property type="entry name" value="hyd_TM1266"/>
    <property type="match status" value="1"/>
</dbReference>
<reference evidence="1" key="1">
    <citation type="submission" date="2021-10" db="EMBL/GenBank/DDBJ databases">
        <title>Anaerobic single-cell dispensing facilitates the cultivation of human gut bacteria.</title>
        <authorList>
            <person name="Afrizal A."/>
        </authorList>
    </citation>
    <scope>NUCLEOTIDE SEQUENCE</scope>
    <source>
        <strain evidence="1">CLA-AA-H215</strain>
    </source>
</reference>
<dbReference type="RefSeq" id="WP_308454001.1">
    <property type="nucleotide sequence ID" value="NZ_JAJEQR010000030.1"/>
</dbReference>
<dbReference type="InterPro" id="IPR027271">
    <property type="entry name" value="Acetolactate_synth/TF_NikR_C"/>
</dbReference>
<dbReference type="AlphaFoldDB" id="A0AAE3EAP4"/>
<keyword evidence="2" id="KW-1185">Reference proteome</keyword>
<dbReference type="Gene3D" id="3.30.70.1150">
    <property type="entry name" value="ACT-like. Chain A, domain 2"/>
    <property type="match status" value="1"/>
</dbReference>
<dbReference type="Pfam" id="PF21699">
    <property type="entry name" value="TM1266-like"/>
    <property type="match status" value="1"/>
</dbReference>
<dbReference type="SUPFAM" id="SSF55021">
    <property type="entry name" value="ACT-like"/>
    <property type="match status" value="1"/>
</dbReference>
<sequence length="90" mass="9766">METRIALVGIMVENTEMAGCVNELLHQYSSYIRGRMGLPYPEKGVNIISLVIDAPQDVISALSGKLGRLEGVSAKTLYAKKKEGNNNDKG</sequence>
<comment type="caution">
    <text evidence="1">The sequence shown here is derived from an EMBL/GenBank/DDBJ whole genome shotgun (WGS) entry which is preliminary data.</text>
</comment>
<evidence type="ECO:0000313" key="1">
    <source>
        <dbReference type="EMBL" id="MCC2231482.1"/>
    </source>
</evidence>
<gene>
    <name evidence="1" type="ORF">LKD81_10805</name>
</gene>
<evidence type="ECO:0000313" key="2">
    <source>
        <dbReference type="Proteomes" id="UP001198182"/>
    </source>
</evidence>
<dbReference type="EMBL" id="JAJEQR010000030">
    <property type="protein sequence ID" value="MCC2231482.1"/>
    <property type="molecule type" value="Genomic_DNA"/>
</dbReference>
<accession>A0AAE3EAP4</accession>
<dbReference type="Proteomes" id="UP001198182">
    <property type="component" value="Unassembled WGS sequence"/>
</dbReference>
<organism evidence="1 2">
    <name type="scientific">Hominifimenecus microfluidus</name>
    <dbReference type="NCBI Taxonomy" id="2885348"/>
    <lineage>
        <taxon>Bacteria</taxon>
        <taxon>Bacillati</taxon>
        <taxon>Bacillota</taxon>
        <taxon>Clostridia</taxon>
        <taxon>Lachnospirales</taxon>
        <taxon>Lachnospiraceae</taxon>
        <taxon>Hominifimenecus</taxon>
    </lineage>
</organism>
<dbReference type="InterPro" id="IPR045865">
    <property type="entry name" value="ACT-like_dom_sf"/>
</dbReference>
<protein>
    <submittedName>
        <fullName evidence="1">Iron-only hydrogenase system regulator</fullName>
    </submittedName>
</protein>
<proteinExistence type="predicted"/>